<dbReference type="InterPro" id="IPR036680">
    <property type="entry name" value="SPOR-like_sf"/>
</dbReference>
<feature type="region of interest" description="Disordered" evidence="1">
    <location>
        <begin position="256"/>
        <end position="424"/>
    </location>
</feature>
<dbReference type="SUPFAM" id="SSF110997">
    <property type="entry name" value="Sporulation related repeat"/>
    <property type="match status" value="1"/>
</dbReference>
<feature type="region of interest" description="Disordered" evidence="1">
    <location>
        <begin position="216"/>
        <end position="242"/>
    </location>
</feature>
<feature type="region of interest" description="Disordered" evidence="1">
    <location>
        <begin position="23"/>
        <end position="122"/>
    </location>
</feature>
<evidence type="ECO:0000313" key="4">
    <source>
        <dbReference type="EMBL" id="TDR94717.1"/>
    </source>
</evidence>
<sequence length="505" mass="52913">MSEARTHRFEIDIDEIERQLRRSIEEQPAAKPDPLAELARIVGQDDPFRGILPRDAAQPAPRPAPQPQAALPPASHGRDELPPNVHVFQRPAQPALEQPPAPARYDDLPPQQQEPAYAADPYSAEPQIRAEQPAPQENLYDPVSAAYGSQDAALAEEDFKPLHRRRSRGRLAVVMAGLLVTVGAVAGGLYLRSSGSLSSGPKLITADTSPLKVAPENPGGLHVPNQDRKIYEQPGTRDVPSRVVDGREQPIDVRAAARNMPAPVTPAPTAPGSEQPAAETGQGGSTVASALGEPRRVRTVAVNPDGSQYGARTPVATSPSGALVPGGEVPSPVSVTTVPVGSDPASAAPAPPVAEAPAPTAPEPAPPPAIASAGEPSTLAPVMDVMPPRRPRFDAPAEPPVRTAALPTERPSAERPAAESPAAGRANFSVQIAVRSSEQEAREAWGQAQDKFGAALENKPARLTTANVGGRTVHRVRLGPMTKTEADAMCARLKTRGGACFVAQN</sequence>
<keyword evidence="2" id="KW-0472">Membrane</keyword>
<dbReference type="Gene3D" id="3.30.70.1070">
    <property type="entry name" value="Sporulation related repeat"/>
    <property type="match status" value="1"/>
</dbReference>
<feature type="compositionally biased region" description="Low complexity" evidence="1">
    <location>
        <begin position="325"/>
        <end position="348"/>
    </location>
</feature>
<comment type="caution">
    <text evidence="4">The sequence shown here is derived from an EMBL/GenBank/DDBJ whole genome shotgun (WGS) entry which is preliminary data.</text>
</comment>
<dbReference type="GO" id="GO:0042834">
    <property type="term" value="F:peptidoglycan binding"/>
    <property type="evidence" value="ECO:0007669"/>
    <property type="project" value="InterPro"/>
</dbReference>
<proteinExistence type="predicted"/>
<dbReference type="Pfam" id="PF05036">
    <property type="entry name" value="SPOR"/>
    <property type="match status" value="1"/>
</dbReference>
<keyword evidence="5" id="KW-1185">Reference proteome</keyword>
<dbReference type="InterPro" id="IPR007730">
    <property type="entry name" value="SPOR-like_dom"/>
</dbReference>
<reference evidence="4 5" key="1">
    <citation type="submission" date="2019-03" db="EMBL/GenBank/DDBJ databases">
        <title>Genomic Encyclopedia of Type Strains, Phase IV (KMG-IV): sequencing the most valuable type-strain genomes for metagenomic binning, comparative biology and taxonomic classification.</title>
        <authorList>
            <person name="Goeker M."/>
        </authorList>
    </citation>
    <scope>NUCLEOTIDE SEQUENCE [LARGE SCALE GENOMIC DNA]</scope>
    <source>
        <strain evidence="4 5">DSM 25903</strain>
    </source>
</reference>
<dbReference type="Proteomes" id="UP000295122">
    <property type="component" value="Unassembled WGS sequence"/>
</dbReference>
<accession>A0A4R7CD15</accession>
<dbReference type="AlphaFoldDB" id="A0A4R7CD15"/>
<organism evidence="4 5">
    <name type="scientific">Enterovirga rhinocerotis</name>
    <dbReference type="NCBI Taxonomy" id="1339210"/>
    <lineage>
        <taxon>Bacteria</taxon>
        <taxon>Pseudomonadati</taxon>
        <taxon>Pseudomonadota</taxon>
        <taxon>Alphaproteobacteria</taxon>
        <taxon>Hyphomicrobiales</taxon>
        <taxon>Methylobacteriaceae</taxon>
        <taxon>Enterovirga</taxon>
    </lineage>
</organism>
<protein>
    <submittedName>
        <fullName evidence="4">Sporulation related protein</fullName>
    </submittedName>
</protein>
<evidence type="ECO:0000256" key="2">
    <source>
        <dbReference type="SAM" id="Phobius"/>
    </source>
</evidence>
<evidence type="ECO:0000256" key="1">
    <source>
        <dbReference type="SAM" id="MobiDB-lite"/>
    </source>
</evidence>
<gene>
    <name evidence="4" type="ORF">EV668_2005</name>
</gene>
<evidence type="ECO:0000259" key="3">
    <source>
        <dbReference type="Pfam" id="PF05036"/>
    </source>
</evidence>
<feature type="compositionally biased region" description="Pro residues" evidence="1">
    <location>
        <begin position="349"/>
        <end position="369"/>
    </location>
</feature>
<feature type="transmembrane region" description="Helical" evidence="2">
    <location>
        <begin position="171"/>
        <end position="191"/>
    </location>
</feature>
<dbReference type="OrthoDB" id="7338235at2"/>
<keyword evidence="2" id="KW-1133">Transmembrane helix</keyword>
<dbReference type="RefSeq" id="WP_133769584.1">
    <property type="nucleotide sequence ID" value="NZ_SNZR01000011.1"/>
</dbReference>
<keyword evidence="2" id="KW-0812">Transmembrane</keyword>
<feature type="domain" description="SPOR" evidence="3">
    <location>
        <begin position="426"/>
        <end position="503"/>
    </location>
</feature>
<name>A0A4R7CD15_9HYPH</name>
<dbReference type="EMBL" id="SNZR01000011">
    <property type="protein sequence ID" value="TDR94717.1"/>
    <property type="molecule type" value="Genomic_DNA"/>
</dbReference>
<evidence type="ECO:0000313" key="5">
    <source>
        <dbReference type="Proteomes" id="UP000295122"/>
    </source>
</evidence>